<comment type="caution">
    <text evidence="1">The sequence shown here is derived from an EMBL/GenBank/DDBJ whole genome shotgun (WGS) entry which is preliminary data.</text>
</comment>
<name>A0AAV8R7Z7_ENSVE</name>
<dbReference type="EMBL" id="JAQQAF010000004">
    <property type="protein sequence ID" value="KAJ8491142.1"/>
    <property type="molecule type" value="Genomic_DNA"/>
</dbReference>
<organism evidence="1 2">
    <name type="scientific">Ensete ventricosum</name>
    <name type="common">Abyssinian banana</name>
    <name type="synonym">Musa ensete</name>
    <dbReference type="NCBI Taxonomy" id="4639"/>
    <lineage>
        <taxon>Eukaryota</taxon>
        <taxon>Viridiplantae</taxon>
        <taxon>Streptophyta</taxon>
        <taxon>Embryophyta</taxon>
        <taxon>Tracheophyta</taxon>
        <taxon>Spermatophyta</taxon>
        <taxon>Magnoliopsida</taxon>
        <taxon>Liliopsida</taxon>
        <taxon>Zingiberales</taxon>
        <taxon>Musaceae</taxon>
        <taxon>Ensete</taxon>
    </lineage>
</organism>
<dbReference type="Proteomes" id="UP001222027">
    <property type="component" value="Unassembled WGS sequence"/>
</dbReference>
<reference evidence="1 2" key="1">
    <citation type="submission" date="2022-12" db="EMBL/GenBank/DDBJ databases">
        <title>Chromosome-scale assembly of the Ensete ventricosum genome.</title>
        <authorList>
            <person name="Dussert Y."/>
            <person name="Stocks J."/>
            <person name="Wendawek A."/>
            <person name="Woldeyes F."/>
            <person name="Nichols R.A."/>
            <person name="Borrell J.S."/>
        </authorList>
    </citation>
    <scope>NUCLEOTIDE SEQUENCE [LARGE SCALE GENOMIC DNA]</scope>
    <source>
        <strain evidence="2">cv. Maze</strain>
        <tissue evidence="1">Seeds</tissue>
    </source>
</reference>
<proteinExistence type="predicted"/>
<protein>
    <submittedName>
        <fullName evidence="1">Uncharacterized protein</fullName>
    </submittedName>
</protein>
<gene>
    <name evidence="1" type="ORF">OPV22_012863</name>
</gene>
<accession>A0AAV8R7Z7</accession>
<evidence type="ECO:0000313" key="2">
    <source>
        <dbReference type="Proteomes" id="UP001222027"/>
    </source>
</evidence>
<dbReference type="AlphaFoldDB" id="A0AAV8R7Z7"/>
<evidence type="ECO:0000313" key="1">
    <source>
        <dbReference type="EMBL" id="KAJ8491142.1"/>
    </source>
</evidence>
<sequence>MLMTEERKASGIFYNDASNEIRATPSSSSEPFIDIQEGSRNQQAVGGPTRHGVHGIGYLVFQQIYVHVMKPKLFQLAAGLKLAIQY</sequence>
<keyword evidence="2" id="KW-1185">Reference proteome</keyword>